<keyword evidence="2" id="KW-1185">Reference proteome</keyword>
<protein>
    <submittedName>
        <fullName evidence="1">Uncharacterized protein</fullName>
    </submittedName>
</protein>
<evidence type="ECO:0000313" key="2">
    <source>
        <dbReference type="Proteomes" id="UP000325440"/>
    </source>
</evidence>
<dbReference type="AlphaFoldDB" id="A0A5E4N5Q8"/>
<name>A0A5E4N5Q8_9HEMI</name>
<accession>A0A5E4N5Q8</accession>
<organism evidence="1 2">
    <name type="scientific">Cinara cedri</name>
    <dbReference type="NCBI Taxonomy" id="506608"/>
    <lineage>
        <taxon>Eukaryota</taxon>
        <taxon>Metazoa</taxon>
        <taxon>Ecdysozoa</taxon>
        <taxon>Arthropoda</taxon>
        <taxon>Hexapoda</taxon>
        <taxon>Insecta</taxon>
        <taxon>Pterygota</taxon>
        <taxon>Neoptera</taxon>
        <taxon>Paraneoptera</taxon>
        <taxon>Hemiptera</taxon>
        <taxon>Sternorrhyncha</taxon>
        <taxon>Aphidomorpha</taxon>
        <taxon>Aphidoidea</taxon>
        <taxon>Aphididae</taxon>
        <taxon>Lachninae</taxon>
        <taxon>Cinara</taxon>
    </lineage>
</organism>
<dbReference type="Proteomes" id="UP000325440">
    <property type="component" value="Unassembled WGS sequence"/>
</dbReference>
<proteinExistence type="predicted"/>
<sequence length="98" mass="11347">MTHRRTRDAAPELGPSEFSRNTKYVNLHRCSFDLYSTGYCGVGVDNMAVYKSIRIVQDRICLYDGFCLYDSVGQLHNFPRSLDVQSRKNFSGHWLRAH</sequence>
<reference evidence="1 2" key="1">
    <citation type="submission" date="2019-08" db="EMBL/GenBank/DDBJ databases">
        <authorList>
            <person name="Alioto T."/>
            <person name="Alioto T."/>
            <person name="Gomez Garrido J."/>
        </authorList>
    </citation>
    <scope>NUCLEOTIDE SEQUENCE [LARGE SCALE GENOMIC DNA]</scope>
</reference>
<dbReference type="EMBL" id="CABPRJ010001899">
    <property type="protein sequence ID" value="VVC39974.1"/>
    <property type="molecule type" value="Genomic_DNA"/>
</dbReference>
<evidence type="ECO:0000313" key="1">
    <source>
        <dbReference type="EMBL" id="VVC39974.1"/>
    </source>
</evidence>
<gene>
    <name evidence="1" type="ORF">CINCED_3A018110</name>
</gene>